<evidence type="ECO:0000256" key="1">
    <source>
        <dbReference type="SAM" id="MobiDB-lite"/>
    </source>
</evidence>
<proteinExistence type="predicted"/>
<comment type="caution">
    <text evidence="2">The sequence shown here is derived from an EMBL/GenBank/DDBJ whole genome shotgun (WGS) entry which is preliminary data.</text>
</comment>
<feature type="region of interest" description="Disordered" evidence="1">
    <location>
        <begin position="17"/>
        <end position="64"/>
    </location>
</feature>
<organism evidence="2">
    <name type="scientific">Tanacetum cinerariifolium</name>
    <name type="common">Dalmatian daisy</name>
    <name type="synonym">Chrysanthemum cinerariifolium</name>
    <dbReference type="NCBI Taxonomy" id="118510"/>
    <lineage>
        <taxon>Eukaryota</taxon>
        <taxon>Viridiplantae</taxon>
        <taxon>Streptophyta</taxon>
        <taxon>Embryophyta</taxon>
        <taxon>Tracheophyta</taxon>
        <taxon>Spermatophyta</taxon>
        <taxon>Magnoliopsida</taxon>
        <taxon>eudicotyledons</taxon>
        <taxon>Gunneridae</taxon>
        <taxon>Pentapetalae</taxon>
        <taxon>asterids</taxon>
        <taxon>campanulids</taxon>
        <taxon>Asterales</taxon>
        <taxon>Asteraceae</taxon>
        <taxon>Asteroideae</taxon>
        <taxon>Anthemideae</taxon>
        <taxon>Anthemidinae</taxon>
        <taxon>Tanacetum</taxon>
    </lineage>
</organism>
<evidence type="ECO:0000313" key="2">
    <source>
        <dbReference type="EMBL" id="GFD58793.1"/>
    </source>
</evidence>
<dbReference type="EMBL" id="BKCJ011857473">
    <property type="protein sequence ID" value="GFD58793.1"/>
    <property type="molecule type" value="Genomic_DNA"/>
</dbReference>
<gene>
    <name evidence="2" type="ORF">Tci_930762</name>
</gene>
<dbReference type="AlphaFoldDB" id="A0A699XHZ5"/>
<reference evidence="2" key="1">
    <citation type="journal article" date="2019" name="Sci. Rep.">
        <title>Draft genome of Tanacetum cinerariifolium, the natural source of mosquito coil.</title>
        <authorList>
            <person name="Yamashiro T."/>
            <person name="Shiraishi A."/>
            <person name="Satake H."/>
            <person name="Nakayama K."/>
        </authorList>
    </citation>
    <scope>NUCLEOTIDE SEQUENCE</scope>
</reference>
<sequence>MKREDCRDCQAIVQVHSHGRAARRPVAGGRAGGAGHGSQYPRAIQGPQACRQRPGADPADGLEQ</sequence>
<feature type="non-terminal residue" evidence="2">
    <location>
        <position position="64"/>
    </location>
</feature>
<name>A0A699XHZ5_TANCI</name>
<accession>A0A699XHZ5</accession>
<protein>
    <submittedName>
        <fullName evidence="2">Uncharacterized protein</fullName>
    </submittedName>
</protein>